<dbReference type="GO" id="GO:0000323">
    <property type="term" value="C:lytic vacuole"/>
    <property type="evidence" value="ECO:0007669"/>
    <property type="project" value="TreeGrafter"/>
</dbReference>
<dbReference type="HOGENOM" id="CLU_021590_1_0_1"/>
<proteinExistence type="inferred from homology"/>
<evidence type="ECO:0000313" key="6">
    <source>
        <dbReference type="EMBL" id="KIW07956.1"/>
    </source>
</evidence>
<accession>A0A0D1XYV5</accession>
<dbReference type="Proteomes" id="UP000053259">
    <property type="component" value="Unassembled WGS sequence"/>
</dbReference>
<dbReference type="AlphaFoldDB" id="A0A0D1XYV5"/>
<reference evidence="6 7" key="1">
    <citation type="submission" date="2015-01" db="EMBL/GenBank/DDBJ databases">
        <title>The Genome Sequence of Ochroconis gallopava CBS43764.</title>
        <authorList>
            <consortium name="The Broad Institute Genomics Platform"/>
            <person name="Cuomo C."/>
            <person name="de Hoog S."/>
            <person name="Gorbushina A."/>
            <person name="Stielow B."/>
            <person name="Teixiera M."/>
            <person name="Abouelleil A."/>
            <person name="Chapman S.B."/>
            <person name="Priest M."/>
            <person name="Young S.K."/>
            <person name="Wortman J."/>
            <person name="Nusbaum C."/>
            <person name="Birren B."/>
        </authorList>
    </citation>
    <scope>NUCLEOTIDE SEQUENCE [LARGE SCALE GENOMIC DNA]</scope>
    <source>
        <strain evidence="6 7">CBS 43764</strain>
    </source>
</reference>
<evidence type="ECO:0000256" key="5">
    <source>
        <dbReference type="SAM" id="MobiDB-lite"/>
    </source>
</evidence>
<dbReference type="EMBL" id="KN847532">
    <property type="protein sequence ID" value="KIW07956.1"/>
    <property type="molecule type" value="Genomic_DNA"/>
</dbReference>
<dbReference type="OrthoDB" id="16772at2759"/>
<evidence type="ECO:0000256" key="4">
    <source>
        <dbReference type="SAM" id="Coils"/>
    </source>
</evidence>
<dbReference type="PANTHER" id="PTHR15157">
    <property type="entry name" value="UV RADIATION RESISTANCE-ASSOCIATED GENE PROTEIN"/>
    <property type="match status" value="1"/>
</dbReference>
<dbReference type="RefSeq" id="XP_016217825.1">
    <property type="nucleotide sequence ID" value="XM_016354813.1"/>
</dbReference>
<evidence type="ECO:0000256" key="2">
    <source>
        <dbReference type="ARBA" id="ARBA00013807"/>
    </source>
</evidence>
<dbReference type="GO" id="GO:0005768">
    <property type="term" value="C:endosome"/>
    <property type="evidence" value="ECO:0007669"/>
    <property type="project" value="TreeGrafter"/>
</dbReference>
<gene>
    <name evidence="6" type="ORF">PV09_01857</name>
</gene>
<sequence>MECDICGRASGSGVRFHCPTCARNRLYMLRAEHLAVLLDKEDMGRRVEAAVKGHSEKLPRETLSRSGRIIDTHDCAKSSEMDSIISQSASLAERIDTITERAQALRDEMEQYKTAIKAKKASLQQRRSDAESATFGLAERDAKDLESIEASIRRTRRRWEMKHHEIVDGRAALCRPAARLAGLRRHRRPREDGSMREYYTIGCGIPIFDLRELHTAKQDELSASLTQLAYLTARTANYLALRLPAEITLPHKDYPLPTIFPPQSSYQSREVPFPGSTPSGSSSNSPVASRTLDTRSLPTPRPLFLRMPLSKLAKDDTRQYAYFIEGVTLLAWDIAWLCKSQGMSGFDSEWDICAVGRNLWNLLLGEKSSTTEATAKDSGNKLPPDNYPTRFGEFSHGTAHSFFGSAEGKNVMKDWRLQSPMRAIVKVREFVNNELQKAEWEVLHEAEWDVEAGMDEAVLVGGRERFDQEQKASTKSAQAKSKSPPPESDSKNNNSVRPVGRPITNDNPHGAPASGTSGWMKLRTRLSEQQK</sequence>
<evidence type="ECO:0000313" key="7">
    <source>
        <dbReference type="Proteomes" id="UP000053259"/>
    </source>
</evidence>
<comment type="similarity">
    <text evidence="1">Belongs to the ATG14 family.</text>
</comment>
<name>A0A0D1XYV5_9PEZI</name>
<dbReference type="Pfam" id="PF10186">
    <property type="entry name" value="ATG14"/>
    <property type="match status" value="1"/>
</dbReference>
<dbReference type="PANTHER" id="PTHR15157:SF13">
    <property type="entry name" value="AUTOPHAGY-RELATED PROTEIN 14"/>
    <property type="match status" value="1"/>
</dbReference>
<dbReference type="GO" id="GO:0032991">
    <property type="term" value="C:protein-containing complex"/>
    <property type="evidence" value="ECO:0007669"/>
    <property type="project" value="UniProtKB-ARBA"/>
</dbReference>
<feature type="region of interest" description="Disordered" evidence="5">
    <location>
        <begin position="265"/>
        <end position="295"/>
    </location>
</feature>
<dbReference type="InParanoid" id="A0A0D1XYV5"/>
<dbReference type="GO" id="GO:0035493">
    <property type="term" value="P:SNARE complex assembly"/>
    <property type="evidence" value="ECO:0007669"/>
    <property type="project" value="TreeGrafter"/>
</dbReference>
<dbReference type="VEuPathDB" id="FungiDB:PV09_01857"/>
<organism evidence="6 7">
    <name type="scientific">Verruconis gallopava</name>
    <dbReference type="NCBI Taxonomy" id="253628"/>
    <lineage>
        <taxon>Eukaryota</taxon>
        <taxon>Fungi</taxon>
        <taxon>Dikarya</taxon>
        <taxon>Ascomycota</taxon>
        <taxon>Pezizomycotina</taxon>
        <taxon>Dothideomycetes</taxon>
        <taxon>Pleosporomycetidae</taxon>
        <taxon>Venturiales</taxon>
        <taxon>Sympoventuriaceae</taxon>
        <taxon>Verruconis</taxon>
    </lineage>
</organism>
<dbReference type="GO" id="GO:0000149">
    <property type="term" value="F:SNARE binding"/>
    <property type="evidence" value="ECO:0007669"/>
    <property type="project" value="TreeGrafter"/>
</dbReference>
<keyword evidence="3 4" id="KW-0175">Coiled coil</keyword>
<keyword evidence="7" id="KW-1185">Reference proteome</keyword>
<protein>
    <recommendedName>
        <fullName evidence="2">Autophagy-related protein 14</fullName>
    </recommendedName>
</protein>
<dbReference type="InterPro" id="IPR018791">
    <property type="entry name" value="UV_resistance/autophagy_Atg14"/>
</dbReference>
<feature type="compositionally biased region" description="Low complexity" evidence="5">
    <location>
        <begin position="473"/>
        <end position="482"/>
    </location>
</feature>
<evidence type="ECO:0000256" key="1">
    <source>
        <dbReference type="ARBA" id="ARBA00009574"/>
    </source>
</evidence>
<dbReference type="GeneID" id="27309830"/>
<feature type="coiled-coil region" evidence="4">
    <location>
        <begin position="88"/>
        <end position="122"/>
    </location>
</feature>
<feature type="compositionally biased region" description="Low complexity" evidence="5">
    <location>
        <begin position="272"/>
        <end position="289"/>
    </location>
</feature>
<feature type="region of interest" description="Disordered" evidence="5">
    <location>
        <begin position="466"/>
        <end position="531"/>
    </location>
</feature>
<evidence type="ECO:0000256" key="3">
    <source>
        <dbReference type="ARBA" id="ARBA00023054"/>
    </source>
</evidence>